<comment type="cofactor">
    <cofactor evidence="1">
        <name>Mn(2+)</name>
        <dbReference type="ChEBI" id="CHEBI:29035"/>
    </cofactor>
</comment>
<evidence type="ECO:0000256" key="10">
    <source>
        <dbReference type="ARBA" id="ARBA00047761"/>
    </source>
</evidence>
<keyword evidence="8 12" id="KW-0904">Protein phosphatase</keyword>
<evidence type="ECO:0000313" key="16">
    <source>
        <dbReference type="EMBL" id="KAG2655996.1"/>
    </source>
</evidence>
<evidence type="ECO:0000256" key="2">
    <source>
        <dbReference type="ARBA" id="ARBA00001946"/>
    </source>
</evidence>
<evidence type="ECO:0000259" key="15">
    <source>
        <dbReference type="PROSITE" id="PS51746"/>
    </source>
</evidence>
<dbReference type="EC" id="3.1.3.16" evidence="4"/>
<dbReference type="GO" id="GO:0004722">
    <property type="term" value="F:protein serine/threonine phosphatase activity"/>
    <property type="evidence" value="ECO:0007669"/>
    <property type="project" value="UniProtKB-EC"/>
</dbReference>
<comment type="catalytic activity">
    <reaction evidence="11">
        <text>O-phospho-L-threonyl-[protein] + H2O = L-threonyl-[protein] + phosphate</text>
        <dbReference type="Rhea" id="RHEA:47004"/>
        <dbReference type="Rhea" id="RHEA-COMP:11060"/>
        <dbReference type="Rhea" id="RHEA-COMP:11605"/>
        <dbReference type="ChEBI" id="CHEBI:15377"/>
        <dbReference type="ChEBI" id="CHEBI:30013"/>
        <dbReference type="ChEBI" id="CHEBI:43474"/>
        <dbReference type="ChEBI" id="CHEBI:61977"/>
        <dbReference type="EC" id="3.1.3.16"/>
    </reaction>
</comment>
<dbReference type="SMART" id="SM00331">
    <property type="entry name" value="PP2C_SIG"/>
    <property type="match status" value="1"/>
</dbReference>
<keyword evidence="6 12" id="KW-0378">Hydrolase</keyword>
<dbReference type="FunFam" id="3.60.40.10:FF:000011">
    <property type="entry name" value="probable protein phosphatase 2C 59"/>
    <property type="match status" value="1"/>
</dbReference>
<dbReference type="Gene3D" id="3.60.40.10">
    <property type="entry name" value="PPM-type phosphatase domain"/>
    <property type="match status" value="1"/>
</dbReference>
<evidence type="ECO:0000256" key="7">
    <source>
        <dbReference type="ARBA" id="ARBA00022842"/>
    </source>
</evidence>
<organism evidence="16 17">
    <name type="scientific">Panicum virgatum</name>
    <name type="common">Blackwell switchgrass</name>
    <dbReference type="NCBI Taxonomy" id="38727"/>
    <lineage>
        <taxon>Eukaryota</taxon>
        <taxon>Viridiplantae</taxon>
        <taxon>Streptophyta</taxon>
        <taxon>Embryophyta</taxon>
        <taxon>Tracheophyta</taxon>
        <taxon>Spermatophyta</taxon>
        <taxon>Magnoliopsida</taxon>
        <taxon>Liliopsida</taxon>
        <taxon>Poales</taxon>
        <taxon>Poaceae</taxon>
        <taxon>PACMAD clade</taxon>
        <taxon>Panicoideae</taxon>
        <taxon>Panicodae</taxon>
        <taxon>Paniceae</taxon>
        <taxon>Panicinae</taxon>
        <taxon>Panicum</taxon>
        <taxon>Panicum sect. Hiantes</taxon>
    </lineage>
</organism>
<gene>
    <name evidence="16" type="ORF">PVAP13_1KG047100</name>
</gene>
<keyword evidence="17" id="KW-1185">Reference proteome</keyword>
<dbReference type="PROSITE" id="PS51746">
    <property type="entry name" value="PPM_2"/>
    <property type="match status" value="1"/>
</dbReference>
<dbReference type="SMART" id="SM00332">
    <property type="entry name" value="PP2Cc"/>
    <property type="match status" value="1"/>
</dbReference>
<evidence type="ECO:0000256" key="1">
    <source>
        <dbReference type="ARBA" id="ARBA00001936"/>
    </source>
</evidence>
<dbReference type="PROSITE" id="PS01032">
    <property type="entry name" value="PPM_1"/>
    <property type="match status" value="1"/>
</dbReference>
<keyword evidence="9" id="KW-0464">Manganese</keyword>
<evidence type="ECO:0000313" key="17">
    <source>
        <dbReference type="Proteomes" id="UP000823388"/>
    </source>
</evidence>
<evidence type="ECO:0000256" key="4">
    <source>
        <dbReference type="ARBA" id="ARBA00013081"/>
    </source>
</evidence>
<comment type="catalytic activity">
    <reaction evidence="10">
        <text>O-phospho-L-seryl-[protein] + H2O = L-seryl-[protein] + phosphate</text>
        <dbReference type="Rhea" id="RHEA:20629"/>
        <dbReference type="Rhea" id="RHEA-COMP:9863"/>
        <dbReference type="Rhea" id="RHEA-COMP:11604"/>
        <dbReference type="ChEBI" id="CHEBI:15377"/>
        <dbReference type="ChEBI" id="CHEBI:29999"/>
        <dbReference type="ChEBI" id="CHEBI:43474"/>
        <dbReference type="ChEBI" id="CHEBI:83421"/>
        <dbReference type="EC" id="3.1.3.16"/>
    </reaction>
</comment>
<evidence type="ECO:0000256" key="11">
    <source>
        <dbReference type="ARBA" id="ARBA00048336"/>
    </source>
</evidence>
<protein>
    <recommendedName>
        <fullName evidence="4">protein-serine/threonine phosphatase</fullName>
        <ecNumber evidence="4">3.1.3.16</ecNumber>
    </recommendedName>
</protein>
<feature type="region of interest" description="Disordered" evidence="13">
    <location>
        <begin position="333"/>
        <end position="353"/>
    </location>
</feature>
<dbReference type="EMBL" id="CM029037">
    <property type="protein sequence ID" value="KAG2655996.1"/>
    <property type="molecule type" value="Genomic_DNA"/>
</dbReference>
<dbReference type="AlphaFoldDB" id="A0A8T0XDN1"/>
<dbReference type="GO" id="GO:0046872">
    <property type="term" value="F:metal ion binding"/>
    <property type="evidence" value="ECO:0007669"/>
    <property type="project" value="UniProtKB-KW"/>
</dbReference>
<evidence type="ECO:0000256" key="14">
    <source>
        <dbReference type="SAM" id="SignalP"/>
    </source>
</evidence>
<accession>A0A8T0XDN1</accession>
<proteinExistence type="inferred from homology"/>
<dbReference type="CDD" id="cd00143">
    <property type="entry name" value="PP2Cc"/>
    <property type="match status" value="1"/>
</dbReference>
<dbReference type="InterPro" id="IPR000222">
    <property type="entry name" value="PP2C_BS"/>
</dbReference>
<evidence type="ECO:0000256" key="8">
    <source>
        <dbReference type="ARBA" id="ARBA00022912"/>
    </source>
</evidence>
<keyword evidence="7" id="KW-0460">Magnesium</keyword>
<evidence type="ECO:0000256" key="9">
    <source>
        <dbReference type="ARBA" id="ARBA00023211"/>
    </source>
</evidence>
<dbReference type="OrthoDB" id="10264738at2759"/>
<dbReference type="InterPro" id="IPR015655">
    <property type="entry name" value="PP2C"/>
</dbReference>
<dbReference type="Pfam" id="PF00481">
    <property type="entry name" value="PP2C"/>
    <property type="match status" value="1"/>
</dbReference>
<evidence type="ECO:0000256" key="3">
    <source>
        <dbReference type="ARBA" id="ARBA00006702"/>
    </source>
</evidence>
<keyword evidence="14" id="KW-0732">Signal</keyword>
<comment type="similarity">
    <text evidence="3 12">Belongs to the PP2C family.</text>
</comment>
<dbReference type="Proteomes" id="UP000823388">
    <property type="component" value="Chromosome 1K"/>
</dbReference>
<evidence type="ECO:0000256" key="12">
    <source>
        <dbReference type="RuleBase" id="RU003465"/>
    </source>
</evidence>
<evidence type="ECO:0000256" key="6">
    <source>
        <dbReference type="ARBA" id="ARBA00022801"/>
    </source>
</evidence>
<name>A0A8T0XDN1_PANVG</name>
<feature type="compositionally biased region" description="Basic and acidic residues" evidence="13">
    <location>
        <begin position="338"/>
        <end position="353"/>
    </location>
</feature>
<feature type="signal peptide" evidence="14">
    <location>
        <begin position="1"/>
        <end position="35"/>
    </location>
</feature>
<feature type="chain" id="PRO_5035721298" description="protein-serine/threonine phosphatase" evidence="14">
    <location>
        <begin position="36"/>
        <end position="353"/>
    </location>
</feature>
<evidence type="ECO:0000256" key="5">
    <source>
        <dbReference type="ARBA" id="ARBA00022723"/>
    </source>
</evidence>
<comment type="cofactor">
    <cofactor evidence="2">
        <name>Mg(2+)</name>
        <dbReference type="ChEBI" id="CHEBI:18420"/>
    </cofactor>
</comment>
<dbReference type="SUPFAM" id="SSF81606">
    <property type="entry name" value="PP2C-like"/>
    <property type="match status" value="1"/>
</dbReference>
<feature type="domain" description="PPM-type phosphatase" evidence="15">
    <location>
        <begin position="83"/>
        <end position="329"/>
    </location>
</feature>
<reference evidence="16" key="1">
    <citation type="submission" date="2020-05" db="EMBL/GenBank/DDBJ databases">
        <title>WGS assembly of Panicum virgatum.</title>
        <authorList>
            <person name="Lovell J.T."/>
            <person name="Jenkins J."/>
            <person name="Shu S."/>
            <person name="Juenger T.E."/>
            <person name="Schmutz J."/>
        </authorList>
    </citation>
    <scope>NUCLEOTIDE SEQUENCE</scope>
    <source>
        <strain evidence="16">AP13</strain>
    </source>
</reference>
<dbReference type="PANTHER" id="PTHR47992">
    <property type="entry name" value="PROTEIN PHOSPHATASE"/>
    <property type="match status" value="1"/>
</dbReference>
<dbReference type="InterPro" id="IPR001932">
    <property type="entry name" value="PPM-type_phosphatase-like_dom"/>
</dbReference>
<keyword evidence="5" id="KW-0479">Metal-binding</keyword>
<dbReference type="InterPro" id="IPR036457">
    <property type="entry name" value="PPM-type-like_dom_sf"/>
</dbReference>
<evidence type="ECO:0000256" key="13">
    <source>
        <dbReference type="SAM" id="MobiDB-lite"/>
    </source>
</evidence>
<sequence>MREGPWGPPPPAARLSPPLPVLVVVLLLLLSLLLAGRPASCSCRSEEGAAGVAAAAAKRMGLDGDGPPDAGGGISNSENGRYIYGVASSPGKRASMEDFYEARIDDVDGEKVGMFGVYDGHGGVRAAEYVKQHLFSNLIKHPKFITDTKAAIAETYNQTDSEFLKADSSQTRDAGSTASTAIIVGDRLLVANVGDSRAVISKGGQAIAVSRDHKPDQSDERQRIEDAGGFVMWAGTWRVGGVLAVSRAFGDKLLKQYVVADPEIKEEVVDSSLEFLILASDGLWDVVTNDEAVAMVKPIQDPQEAADKLLREASKRGSSDNITVVIVRFLDGTTSGDKSGEEKEKESAHDQTS</sequence>
<comment type="caution">
    <text evidence="16">The sequence shown here is derived from an EMBL/GenBank/DDBJ whole genome shotgun (WGS) entry which is preliminary data.</text>
</comment>